<feature type="domain" description="MvdD-like pre-ATP grasp" evidence="1">
    <location>
        <begin position="5"/>
        <end position="122"/>
    </location>
</feature>
<evidence type="ECO:0000313" key="3">
    <source>
        <dbReference type="Proteomes" id="UP001597110"/>
    </source>
</evidence>
<gene>
    <name evidence="2" type="ORF">ACFQ0E_15030</name>
</gene>
<keyword evidence="3" id="KW-1185">Reference proteome</keyword>
<dbReference type="InterPro" id="IPR048936">
    <property type="entry name" value="MvdD-like_ATPgrasp"/>
</dbReference>
<protein>
    <submittedName>
        <fullName evidence="2">RimK family alpha-L-glutamate ligase</fullName>
    </submittedName>
</protein>
<dbReference type="Pfam" id="PF21068">
    <property type="entry name" value="ATPgraspMvdD"/>
    <property type="match status" value="1"/>
</dbReference>
<keyword evidence="2" id="KW-0436">Ligase</keyword>
<evidence type="ECO:0000259" key="1">
    <source>
        <dbReference type="Pfam" id="PF21068"/>
    </source>
</evidence>
<name>A0ABW2YEN7_9GAMM</name>
<dbReference type="RefSeq" id="WP_386825171.1">
    <property type="nucleotide sequence ID" value="NZ_JBHTIF010000003.1"/>
</dbReference>
<comment type="caution">
    <text evidence="2">The sequence shown here is derived from an EMBL/GenBank/DDBJ whole genome shotgun (WGS) entry which is preliminary data.</text>
</comment>
<reference evidence="3" key="1">
    <citation type="journal article" date="2019" name="Int. J. Syst. Evol. Microbiol.">
        <title>The Global Catalogue of Microorganisms (GCM) 10K type strain sequencing project: providing services to taxonomists for standard genome sequencing and annotation.</title>
        <authorList>
            <consortium name="The Broad Institute Genomics Platform"/>
            <consortium name="The Broad Institute Genome Sequencing Center for Infectious Disease"/>
            <person name="Wu L."/>
            <person name="Ma J."/>
        </authorList>
    </citation>
    <scope>NUCLEOTIDE SEQUENCE [LARGE SCALE GENOMIC DNA]</scope>
    <source>
        <strain evidence="3">CCUG 55585</strain>
    </source>
</reference>
<dbReference type="PANTHER" id="PTHR21621">
    <property type="entry name" value="RIBOSOMAL PROTEIN S6 MODIFICATION PROTEIN"/>
    <property type="match status" value="1"/>
</dbReference>
<dbReference type="Proteomes" id="UP001597110">
    <property type="component" value="Unassembled WGS sequence"/>
</dbReference>
<accession>A0ABW2YEN7</accession>
<dbReference type="EMBL" id="JBHTIF010000003">
    <property type="protein sequence ID" value="MFD0726909.1"/>
    <property type="molecule type" value="Genomic_DNA"/>
</dbReference>
<dbReference type="PANTHER" id="PTHR21621:SF0">
    <property type="entry name" value="BETA-CITRYLGLUTAMATE SYNTHASE B-RELATED"/>
    <property type="match status" value="1"/>
</dbReference>
<proteinExistence type="predicted"/>
<organism evidence="2 3">
    <name type="scientific">Lysobacter brunescens</name>
    <dbReference type="NCBI Taxonomy" id="262323"/>
    <lineage>
        <taxon>Bacteria</taxon>
        <taxon>Pseudomonadati</taxon>
        <taxon>Pseudomonadota</taxon>
        <taxon>Gammaproteobacteria</taxon>
        <taxon>Lysobacterales</taxon>
        <taxon>Lysobacteraceae</taxon>
        <taxon>Lysobacter</taxon>
    </lineage>
</organism>
<sequence>MQSRILIVTHRGDIHADLVQERLLRRGERPFRLNLDEFPAQYRVDLAFDGLRWCGMLARRDDGSRILVDGIHAVWTRKTADFAFAVDLGVQERAYATGETSHILSGLLHGLEAYWMSHPSAVRAAQWKGEQLARAARMGFRVPPSLISDDKSAVLAFREAMGGDIVFKTMESPFLAADEVEDDERVAHGIGTTRIEAGHEGMLDAVSALPCFFQRHVPKRHEVRATVIGNRLFAARIHSQDDERTRVDFRNYDAPVRYEAARLPEEVERRCLAFVHSYGLTYGAIDLIVDHEDEYVFLENNPGGQFLFVEQRVPALAMLDAVADCLRAGADARTDAMAGACA</sequence>
<evidence type="ECO:0000313" key="2">
    <source>
        <dbReference type="EMBL" id="MFD0726909.1"/>
    </source>
</evidence>
<dbReference type="Gene3D" id="3.30.470.20">
    <property type="entry name" value="ATP-grasp fold, B domain"/>
    <property type="match status" value="1"/>
</dbReference>
<dbReference type="SUPFAM" id="SSF56059">
    <property type="entry name" value="Glutathione synthetase ATP-binding domain-like"/>
    <property type="match status" value="1"/>
</dbReference>
<dbReference type="GO" id="GO:0016874">
    <property type="term" value="F:ligase activity"/>
    <property type="evidence" value="ECO:0007669"/>
    <property type="project" value="UniProtKB-KW"/>
</dbReference>